<dbReference type="InterPro" id="IPR038726">
    <property type="entry name" value="PDDEXK_AddAB-type"/>
</dbReference>
<evidence type="ECO:0000256" key="12">
    <source>
        <dbReference type="ARBA" id="ARBA00034808"/>
    </source>
</evidence>
<dbReference type="InterPro" id="IPR011604">
    <property type="entry name" value="PDDEXK-like_dom_sf"/>
</dbReference>
<keyword evidence="3" id="KW-0227">DNA damage</keyword>
<dbReference type="PROSITE" id="PS51217">
    <property type="entry name" value="UVRD_HELICASE_CTER"/>
    <property type="match status" value="1"/>
</dbReference>
<evidence type="ECO:0000256" key="2">
    <source>
        <dbReference type="ARBA" id="ARBA00022741"/>
    </source>
</evidence>
<name>A0A6I1GKS5_9BIFI</name>
<evidence type="ECO:0000256" key="15">
    <source>
        <dbReference type="SAM" id="MobiDB-lite"/>
    </source>
</evidence>
<keyword evidence="7 14" id="KW-0067">ATP-binding</keyword>
<dbReference type="InterPro" id="IPR014016">
    <property type="entry name" value="UvrD-like_ATP-bd"/>
</dbReference>
<evidence type="ECO:0000313" key="18">
    <source>
        <dbReference type="EMBL" id="KAB7790049.1"/>
    </source>
</evidence>
<feature type="domain" description="UvrD-like helicase C-terminal" evidence="17">
    <location>
        <begin position="558"/>
        <end position="848"/>
    </location>
</feature>
<dbReference type="EMBL" id="WBVT01000023">
    <property type="protein sequence ID" value="KAB7790049.1"/>
    <property type="molecule type" value="Genomic_DNA"/>
</dbReference>
<keyword evidence="10" id="KW-0413">Isomerase</keyword>
<dbReference type="GO" id="GO:0003677">
    <property type="term" value="F:DNA binding"/>
    <property type="evidence" value="ECO:0007669"/>
    <property type="project" value="UniProtKB-KW"/>
</dbReference>
<protein>
    <recommendedName>
        <fullName evidence="12">DNA 3'-5' helicase</fullName>
        <ecNumber evidence="12">5.6.2.4</ecNumber>
    </recommendedName>
</protein>
<dbReference type="RefSeq" id="WP_152234794.1">
    <property type="nucleotide sequence ID" value="NZ_JBHSKZ010000026.1"/>
</dbReference>
<evidence type="ECO:0000256" key="8">
    <source>
        <dbReference type="ARBA" id="ARBA00023125"/>
    </source>
</evidence>
<accession>A0A6I1GKS5</accession>
<dbReference type="GO" id="GO:0005524">
    <property type="term" value="F:ATP binding"/>
    <property type="evidence" value="ECO:0007669"/>
    <property type="project" value="UniProtKB-UniRule"/>
</dbReference>
<dbReference type="Proteomes" id="UP000441772">
    <property type="component" value="Unassembled WGS sequence"/>
</dbReference>
<dbReference type="Gene3D" id="1.10.274.50">
    <property type="match status" value="1"/>
</dbReference>
<feature type="compositionally biased region" description="Low complexity" evidence="15">
    <location>
        <begin position="1120"/>
        <end position="1129"/>
    </location>
</feature>
<comment type="caution">
    <text evidence="18">The sequence shown here is derived from an EMBL/GenBank/DDBJ whole genome shotgun (WGS) entry which is preliminary data.</text>
</comment>
<evidence type="ECO:0000256" key="4">
    <source>
        <dbReference type="ARBA" id="ARBA00022801"/>
    </source>
</evidence>
<dbReference type="InterPro" id="IPR027417">
    <property type="entry name" value="P-loop_NTPase"/>
</dbReference>
<comment type="catalytic activity">
    <reaction evidence="13">
        <text>ATP + H2O = ADP + phosphate + H(+)</text>
        <dbReference type="Rhea" id="RHEA:13065"/>
        <dbReference type="ChEBI" id="CHEBI:15377"/>
        <dbReference type="ChEBI" id="CHEBI:15378"/>
        <dbReference type="ChEBI" id="CHEBI:30616"/>
        <dbReference type="ChEBI" id="CHEBI:43474"/>
        <dbReference type="ChEBI" id="CHEBI:456216"/>
        <dbReference type="EC" id="5.6.2.4"/>
    </reaction>
</comment>
<evidence type="ECO:0000256" key="10">
    <source>
        <dbReference type="ARBA" id="ARBA00023235"/>
    </source>
</evidence>
<organism evidence="18 19">
    <name type="scientific">Bifidobacterium leontopitheci</name>
    <dbReference type="NCBI Taxonomy" id="2650774"/>
    <lineage>
        <taxon>Bacteria</taxon>
        <taxon>Bacillati</taxon>
        <taxon>Actinomycetota</taxon>
        <taxon>Actinomycetes</taxon>
        <taxon>Bifidobacteriales</taxon>
        <taxon>Bifidobacteriaceae</taxon>
        <taxon>Bifidobacterium</taxon>
    </lineage>
</organism>
<evidence type="ECO:0000256" key="1">
    <source>
        <dbReference type="ARBA" id="ARBA00022722"/>
    </source>
</evidence>
<dbReference type="Pfam" id="PF13361">
    <property type="entry name" value="UvrD_C"/>
    <property type="match status" value="1"/>
</dbReference>
<keyword evidence="9" id="KW-0234">DNA repair</keyword>
<dbReference type="InterPro" id="IPR000212">
    <property type="entry name" value="DNA_helicase_UvrD/REP"/>
</dbReference>
<dbReference type="Pfam" id="PF12705">
    <property type="entry name" value="PDDEXK_1"/>
    <property type="match status" value="1"/>
</dbReference>
<dbReference type="GO" id="GO:0043138">
    <property type="term" value="F:3'-5' DNA helicase activity"/>
    <property type="evidence" value="ECO:0007669"/>
    <property type="project" value="UniProtKB-EC"/>
</dbReference>
<feature type="region of interest" description="Disordered" evidence="15">
    <location>
        <begin position="1098"/>
        <end position="1129"/>
    </location>
</feature>
<dbReference type="Pfam" id="PF00580">
    <property type="entry name" value="UvrD-helicase"/>
    <property type="match status" value="1"/>
</dbReference>
<feature type="region of interest" description="Disordered" evidence="15">
    <location>
        <begin position="1058"/>
        <end position="1078"/>
    </location>
</feature>
<keyword evidence="5 14" id="KW-0347">Helicase</keyword>
<evidence type="ECO:0000256" key="3">
    <source>
        <dbReference type="ARBA" id="ARBA00022763"/>
    </source>
</evidence>
<feature type="binding site" evidence="14">
    <location>
        <begin position="15"/>
        <end position="22"/>
    </location>
    <ligand>
        <name>ATP</name>
        <dbReference type="ChEBI" id="CHEBI:30616"/>
    </ligand>
</feature>
<evidence type="ECO:0000313" key="19">
    <source>
        <dbReference type="Proteomes" id="UP000441772"/>
    </source>
</evidence>
<dbReference type="GO" id="GO:0000725">
    <property type="term" value="P:recombinational repair"/>
    <property type="evidence" value="ECO:0007669"/>
    <property type="project" value="TreeGrafter"/>
</dbReference>
<dbReference type="Gene3D" id="3.40.50.300">
    <property type="entry name" value="P-loop containing nucleotide triphosphate hydrolases"/>
    <property type="match status" value="4"/>
</dbReference>
<keyword evidence="6" id="KW-0269">Exonuclease</keyword>
<dbReference type="SUPFAM" id="SSF52540">
    <property type="entry name" value="P-loop containing nucleoside triphosphate hydrolases"/>
    <property type="match status" value="1"/>
</dbReference>
<evidence type="ECO:0000256" key="7">
    <source>
        <dbReference type="ARBA" id="ARBA00022840"/>
    </source>
</evidence>
<keyword evidence="19" id="KW-1185">Reference proteome</keyword>
<dbReference type="SUPFAM" id="SSF52980">
    <property type="entry name" value="Restriction endonuclease-like"/>
    <property type="match status" value="1"/>
</dbReference>
<sequence>MKNTTSKDNRYFISASAGTGKTTQLLQDVMLDLLNPNHSNHTSIRESLIITFTTAAAAELRAKLDRNLRFAVDYARSCQSSSGERPHDVNYYIGGDDGPLARMIASDPERAAVVFARAVNELPSTQISTIDALNKHIVDRNADALGIDPGYQILADEAIRSGMQQKVIGKLFEQWYDPADPEHDDFMDLLDNTGGARHDDALAQEILALYDQCQTKPNGIAWLDGMSSLYRIRFTQQKPLKGANAFVDGFVHEWHDTLEKLRQKTAVFLAKVNTTSVSSGDKMKLVEDSRTFGRVFKAADEVYERYCKGSWDDVRDALDAAAAEIRSVNNGHDNPSSANLNALDDLFADIGMKSDENKDAIKLLKQVQQHINRQSSPTKTDFLTLRDLFALSAEQMDRLDDVAQRRLDTLRRAVKRFAHDYDAAKNDAALQDYADIAHLALRALERHDDVLRRINERWRYVYVDECQDNNALQNRFIDLIGQGADKVTMVGDVKQSIYGFRHAQPEEFRRKSREVAPEHQSALTQNHRSVPEILMFVNTVFDHLMSEGMGGADYLQDRFQIAADGPTHAYDPHSVELLIRAKQTDGEETDETPSPRGSADQQQVDMIVRRIRRLHDEEQYRYSDIAVLERSTKLFAQLHDAMVEAGIPVEVNGVGDYYHTPEIVIALDWLRAIDNPHRDVPLVAVMRAHGIPDNDLATIRLLGKGSFYTLLQRLVHPSERHPLPSPLPGNLGDDEHLEALRSFLDTLESFRSYAATHTVDELLWHVYQQTGWYDYCGLLPNGRQRQANLAQLCVKARTVKDTGEHGLHAFLDAVEQWAANDSKDVNAEASTQQSKDAVHVTTIHKAKGLQWKAVILADATSNAFNAQNLSAYVTVQDPEDAGRCITACNIHDERLQTTVKTLQYAQQVSVAKRQSIEEQLRLLYVAMTRPERKLIIAGIVDKEPEQLLETTAVTATDDGMVSPDDIVESGTYMTWILQALWAASAHTSSNKETSDTDKCTSAGFGTLSAPISNDNGVLEYVMPLPDGLKPDTVTGNAEGRRFVIAVDNNDVPEQTLASASSHDAVMQRPSPNGFKTVGQRTLDDERIPVTINASGIRRWAETTAADTEDESGITSVEPTSPDSGSVSSSEQYAWRRLSYPLPDFLSDRQQQPSAAEIGTAVHNVLEQFDWSVPASKSECEHELRTVIRRLEDVRIISPQTACAVENGSLFDGMMWFVCGGQDTDDENGNSLDSNDSQNAAGLVSAIRSHRDRLYREAPFSMLMDKLELESLAIAGTQRDTSARAANRCVQEPAEDGIVVRGIIDAYYVDEESRSIVLLDYKTDAVLAEERDDLGTWHRRLRTEYWGQQALYAKALEQLYPGYTVTQRWLVGLAGRQFIDMCR</sequence>
<proteinExistence type="predicted"/>
<evidence type="ECO:0000256" key="13">
    <source>
        <dbReference type="ARBA" id="ARBA00048988"/>
    </source>
</evidence>
<dbReference type="PROSITE" id="PS51198">
    <property type="entry name" value="UVRD_HELICASE_ATP_BIND"/>
    <property type="match status" value="1"/>
</dbReference>
<dbReference type="EC" id="5.6.2.4" evidence="12"/>
<gene>
    <name evidence="18" type="ORF">F7D09_1469</name>
</gene>
<keyword evidence="2 14" id="KW-0547">Nucleotide-binding</keyword>
<dbReference type="InterPro" id="IPR014017">
    <property type="entry name" value="DNA_helicase_UvrD-like_C"/>
</dbReference>
<dbReference type="GO" id="GO:0005829">
    <property type="term" value="C:cytosol"/>
    <property type="evidence" value="ECO:0007669"/>
    <property type="project" value="TreeGrafter"/>
</dbReference>
<evidence type="ECO:0000256" key="14">
    <source>
        <dbReference type="PROSITE-ProRule" id="PRU00560"/>
    </source>
</evidence>
<comment type="catalytic activity">
    <reaction evidence="11">
        <text>Couples ATP hydrolysis with the unwinding of duplex DNA by translocating in the 3'-5' direction.</text>
        <dbReference type="EC" id="5.6.2.4"/>
    </reaction>
</comment>
<evidence type="ECO:0000259" key="17">
    <source>
        <dbReference type="PROSITE" id="PS51217"/>
    </source>
</evidence>
<dbReference type="GO" id="GO:0004527">
    <property type="term" value="F:exonuclease activity"/>
    <property type="evidence" value="ECO:0007669"/>
    <property type="project" value="UniProtKB-KW"/>
</dbReference>
<evidence type="ECO:0000259" key="16">
    <source>
        <dbReference type="PROSITE" id="PS51198"/>
    </source>
</evidence>
<evidence type="ECO:0000256" key="9">
    <source>
        <dbReference type="ARBA" id="ARBA00023204"/>
    </source>
</evidence>
<feature type="domain" description="UvrD-like helicase ATP-binding" evidence="16">
    <location>
        <begin position="1"/>
        <end position="530"/>
    </location>
</feature>
<keyword evidence="4 14" id="KW-0378">Hydrolase</keyword>
<evidence type="ECO:0000256" key="5">
    <source>
        <dbReference type="ARBA" id="ARBA00022806"/>
    </source>
</evidence>
<dbReference type="PANTHER" id="PTHR11070:SF67">
    <property type="entry name" value="DNA 3'-5' HELICASE"/>
    <property type="match status" value="1"/>
</dbReference>
<dbReference type="Gene3D" id="1.10.486.10">
    <property type="entry name" value="PCRA, domain 4"/>
    <property type="match status" value="1"/>
</dbReference>
<reference evidence="18 19" key="1">
    <citation type="submission" date="2019-09" db="EMBL/GenBank/DDBJ databases">
        <title>Characterization of the phylogenetic diversity of two novel species belonging to the genus Bifidobacterium: Bifidobacterium cebidarum sp. nov. and Bifidobacterium leontopitheci sp. nov.</title>
        <authorList>
            <person name="Lugli G.A."/>
            <person name="Duranti S."/>
            <person name="Milani C."/>
            <person name="Turroni F."/>
            <person name="Ventura M."/>
        </authorList>
    </citation>
    <scope>NUCLEOTIDE SEQUENCE [LARGE SCALE GENOMIC DNA]</scope>
    <source>
        <strain evidence="18 19">LMG 31471</strain>
    </source>
</reference>
<dbReference type="InterPro" id="IPR011335">
    <property type="entry name" value="Restrct_endonuc-II-like"/>
</dbReference>
<evidence type="ECO:0000256" key="11">
    <source>
        <dbReference type="ARBA" id="ARBA00034617"/>
    </source>
</evidence>
<dbReference type="PANTHER" id="PTHR11070">
    <property type="entry name" value="UVRD / RECB / PCRA DNA HELICASE FAMILY MEMBER"/>
    <property type="match status" value="1"/>
</dbReference>
<evidence type="ECO:0000256" key="6">
    <source>
        <dbReference type="ARBA" id="ARBA00022839"/>
    </source>
</evidence>
<dbReference type="Gene3D" id="3.90.320.10">
    <property type="match status" value="1"/>
</dbReference>
<keyword evidence="8" id="KW-0238">DNA-binding</keyword>
<keyword evidence="1" id="KW-0540">Nuclease</keyword>